<dbReference type="InterPro" id="IPR027443">
    <property type="entry name" value="IPNS-like_sf"/>
</dbReference>
<evidence type="ECO:0000313" key="5">
    <source>
        <dbReference type="EMBL" id="KAG0575682.1"/>
    </source>
</evidence>
<keyword evidence="1 3" id="KW-0479">Metal-binding</keyword>
<evidence type="ECO:0000259" key="4">
    <source>
        <dbReference type="PROSITE" id="PS51471"/>
    </source>
</evidence>
<reference evidence="5" key="1">
    <citation type="submission" date="2020-06" db="EMBL/GenBank/DDBJ databases">
        <title>WGS assembly of Ceratodon purpureus strain R40.</title>
        <authorList>
            <person name="Carey S.B."/>
            <person name="Jenkins J."/>
            <person name="Shu S."/>
            <person name="Lovell J.T."/>
            <person name="Sreedasyam A."/>
            <person name="Maumus F."/>
            <person name="Tiley G.P."/>
            <person name="Fernandez-Pozo N."/>
            <person name="Barry K."/>
            <person name="Chen C."/>
            <person name="Wang M."/>
            <person name="Lipzen A."/>
            <person name="Daum C."/>
            <person name="Saski C.A."/>
            <person name="Payton A.C."/>
            <person name="Mcbreen J.C."/>
            <person name="Conrad R.E."/>
            <person name="Kollar L.M."/>
            <person name="Olsson S."/>
            <person name="Huttunen S."/>
            <person name="Landis J.B."/>
            <person name="Wickett N.J."/>
            <person name="Johnson M.G."/>
            <person name="Rensing S.A."/>
            <person name="Grimwood J."/>
            <person name="Schmutz J."/>
            <person name="Mcdaniel S.F."/>
        </authorList>
    </citation>
    <scope>NUCLEOTIDE SEQUENCE</scope>
    <source>
        <strain evidence="5">R40</strain>
    </source>
</reference>
<evidence type="ECO:0000256" key="3">
    <source>
        <dbReference type="RuleBase" id="RU003682"/>
    </source>
</evidence>
<gene>
    <name evidence="5" type="ORF">KC19_5G023100</name>
</gene>
<organism evidence="5 6">
    <name type="scientific">Ceratodon purpureus</name>
    <name type="common">Fire moss</name>
    <name type="synonym">Dicranum purpureum</name>
    <dbReference type="NCBI Taxonomy" id="3225"/>
    <lineage>
        <taxon>Eukaryota</taxon>
        <taxon>Viridiplantae</taxon>
        <taxon>Streptophyta</taxon>
        <taxon>Embryophyta</taxon>
        <taxon>Bryophyta</taxon>
        <taxon>Bryophytina</taxon>
        <taxon>Bryopsida</taxon>
        <taxon>Dicranidae</taxon>
        <taxon>Pseudoditrichales</taxon>
        <taxon>Ditrichaceae</taxon>
        <taxon>Ceratodon</taxon>
    </lineage>
</organism>
<dbReference type="GO" id="GO:0046872">
    <property type="term" value="F:metal ion binding"/>
    <property type="evidence" value="ECO:0007669"/>
    <property type="project" value="UniProtKB-KW"/>
</dbReference>
<comment type="similarity">
    <text evidence="3">Belongs to the iron/ascorbate-dependent oxidoreductase family.</text>
</comment>
<keyword evidence="2 3" id="KW-0408">Iron</keyword>
<dbReference type="EMBL" id="CM026425">
    <property type="protein sequence ID" value="KAG0575682.1"/>
    <property type="molecule type" value="Genomic_DNA"/>
</dbReference>
<comment type="caution">
    <text evidence="5">The sequence shown here is derived from an EMBL/GenBank/DDBJ whole genome shotgun (WGS) entry which is preliminary data.</text>
</comment>
<dbReference type="PANTHER" id="PTHR47990">
    <property type="entry name" value="2-OXOGLUTARATE (2OG) AND FE(II)-DEPENDENT OXYGENASE SUPERFAMILY PROTEIN-RELATED"/>
    <property type="match status" value="1"/>
</dbReference>
<dbReference type="AlphaFoldDB" id="A0A8T0HX34"/>
<keyword evidence="3" id="KW-0560">Oxidoreductase</keyword>
<name>A0A8T0HX34_CERPU</name>
<proteinExistence type="inferred from homology"/>
<protein>
    <recommendedName>
        <fullName evidence="4">Fe2OG dioxygenase domain-containing protein</fullName>
    </recommendedName>
</protein>
<dbReference type="InterPro" id="IPR050231">
    <property type="entry name" value="Iron_ascorbate_oxido_reductase"/>
</dbReference>
<dbReference type="InterPro" id="IPR005123">
    <property type="entry name" value="Oxoglu/Fe-dep_dioxygenase_dom"/>
</dbReference>
<dbReference type="Gene3D" id="2.60.120.330">
    <property type="entry name" value="B-lactam Antibiotic, Isopenicillin N Synthase, Chain"/>
    <property type="match status" value="1"/>
</dbReference>
<evidence type="ECO:0000313" key="6">
    <source>
        <dbReference type="Proteomes" id="UP000822688"/>
    </source>
</evidence>
<dbReference type="PROSITE" id="PS51471">
    <property type="entry name" value="FE2OG_OXY"/>
    <property type="match status" value="1"/>
</dbReference>
<dbReference type="SUPFAM" id="SSF51197">
    <property type="entry name" value="Clavaminate synthase-like"/>
    <property type="match status" value="1"/>
</dbReference>
<feature type="domain" description="Fe2OG dioxygenase" evidence="4">
    <location>
        <begin position="225"/>
        <end position="325"/>
    </location>
</feature>
<dbReference type="Proteomes" id="UP000822688">
    <property type="component" value="Chromosome 5"/>
</dbReference>
<evidence type="ECO:0000256" key="1">
    <source>
        <dbReference type="ARBA" id="ARBA00022723"/>
    </source>
</evidence>
<accession>A0A8T0HX34</accession>
<dbReference type="GO" id="GO:0016491">
    <property type="term" value="F:oxidoreductase activity"/>
    <property type="evidence" value="ECO:0007669"/>
    <property type="project" value="UniProtKB-KW"/>
</dbReference>
<dbReference type="InterPro" id="IPR026992">
    <property type="entry name" value="DIOX_N"/>
</dbReference>
<dbReference type="Pfam" id="PF14226">
    <property type="entry name" value="DIOX_N"/>
    <property type="match status" value="1"/>
</dbReference>
<keyword evidence="6" id="KW-1185">Reference proteome</keyword>
<dbReference type="InterPro" id="IPR044861">
    <property type="entry name" value="IPNS-like_FE2OG_OXY"/>
</dbReference>
<sequence length="376" mass="41825">MESLQFLGTSLSAVYHHMVMVPAPLFKRPGPQLPGNRTTTASVIRAAAALQHGAQSIPLPGPLDGDYVDGVVVDEVPIVDLAELRSSSGRAQGTQRVAAACRDWGFFQVVNHGVSIEFVHKLRKQCLDVFSLPQEQKDKVSRRSQGSQWVYDYRPNHGPLEVLQLNPWDSPQLHTCAHALNCSEDFIAVYEEANLVFRTLAMEILDILIEGLRVDAKHFQAHKKESQGVLRANYYHQSKAADQVLGLIPHVDGNLFTILHQQDVSGLEVLKDGSWIPITPRNDAFCINVADIMQVLTNDEYTSVQHRAVGPKTQARLSLAYFLTPAAGVTLVAAPELVNSLHPPRYRPFTWKDFVDASKGADRPYPSVLPFFEQRH</sequence>
<evidence type="ECO:0000256" key="2">
    <source>
        <dbReference type="ARBA" id="ARBA00023004"/>
    </source>
</evidence>
<dbReference type="Pfam" id="PF03171">
    <property type="entry name" value="2OG-FeII_Oxy"/>
    <property type="match status" value="1"/>
</dbReference>